<keyword evidence="2" id="KW-0736">Signalosome</keyword>
<gene>
    <name evidence="5" type="ORF">NLI96_g4698</name>
</gene>
<evidence type="ECO:0000313" key="5">
    <source>
        <dbReference type="EMBL" id="KAJ3485797.1"/>
    </source>
</evidence>
<evidence type="ECO:0000313" key="6">
    <source>
        <dbReference type="Proteomes" id="UP001212997"/>
    </source>
</evidence>
<proteinExistence type="inferred from homology"/>
<evidence type="ECO:0000256" key="1">
    <source>
        <dbReference type="ARBA" id="ARBA00008482"/>
    </source>
</evidence>
<feature type="region of interest" description="Disordered" evidence="3">
    <location>
        <begin position="201"/>
        <end position="267"/>
    </location>
</feature>
<dbReference type="Pfam" id="PF01399">
    <property type="entry name" value="PCI"/>
    <property type="match status" value="1"/>
</dbReference>
<dbReference type="PANTHER" id="PTHR15350:SF5">
    <property type="entry name" value="COP9 SIGNALOSOME COMPLEX SUBUNIT 7"/>
    <property type="match status" value="1"/>
</dbReference>
<dbReference type="InterPro" id="IPR000717">
    <property type="entry name" value="PCI_dom"/>
</dbReference>
<dbReference type="AlphaFoldDB" id="A0AAD5YJN1"/>
<dbReference type="GO" id="GO:0008180">
    <property type="term" value="C:COP9 signalosome"/>
    <property type="evidence" value="ECO:0007669"/>
    <property type="project" value="UniProtKB-KW"/>
</dbReference>
<dbReference type="EMBL" id="JANAWD010000141">
    <property type="protein sequence ID" value="KAJ3485797.1"/>
    <property type="molecule type" value="Genomic_DNA"/>
</dbReference>
<reference evidence="5" key="1">
    <citation type="submission" date="2022-07" db="EMBL/GenBank/DDBJ databases">
        <title>Genome Sequence of Physisporinus lineatus.</title>
        <authorList>
            <person name="Buettner E."/>
        </authorList>
    </citation>
    <scope>NUCLEOTIDE SEQUENCE</scope>
    <source>
        <strain evidence="5">VT162</strain>
    </source>
</reference>
<evidence type="ECO:0000256" key="3">
    <source>
        <dbReference type="SAM" id="MobiDB-lite"/>
    </source>
</evidence>
<name>A0AAD5YJN1_9APHY</name>
<organism evidence="5 6">
    <name type="scientific">Meripilus lineatus</name>
    <dbReference type="NCBI Taxonomy" id="2056292"/>
    <lineage>
        <taxon>Eukaryota</taxon>
        <taxon>Fungi</taxon>
        <taxon>Dikarya</taxon>
        <taxon>Basidiomycota</taxon>
        <taxon>Agaricomycotina</taxon>
        <taxon>Agaricomycetes</taxon>
        <taxon>Polyporales</taxon>
        <taxon>Meripilaceae</taxon>
        <taxon>Meripilus</taxon>
    </lineage>
</organism>
<keyword evidence="6" id="KW-1185">Reference proteome</keyword>
<dbReference type="Pfam" id="PF22061">
    <property type="entry name" value="CSN7_HB_subdom"/>
    <property type="match status" value="1"/>
</dbReference>
<dbReference type="Proteomes" id="UP001212997">
    <property type="component" value="Unassembled WGS sequence"/>
</dbReference>
<dbReference type="PROSITE" id="PS50250">
    <property type="entry name" value="PCI"/>
    <property type="match status" value="1"/>
</dbReference>
<sequence>MDLGLNSTAKLEPFLLMSKSAKGAAAAKLIQDATSAPGVFVFAELLDLPNIQELAGKYQEQLPPLNPAQTIKLKHLTLVSLSQERRILPYSQLLDELQTPTIRELEDLIIDAIYQNVIRGKLDQKEQQFEVEYTMGRDLEPGRIENLLVALQNWASTTSAVLNTLDQKLSTLSGQAARDKTAKDAYDKQFRINLTEVQDKQREAKLHAARPIGPQPKSGMTEAGKAEREKELQREREREQRGESMDVDEPDSKSKIPRKAPFQELPPDVEEHLEIISGIYETLGIEDPNFGNIFGAISRISSEELSSRRKILELESAEDDLRDHLASAKFEEALIHSWNEKLGDLGNAGESLAVLEKRKATLHAKAKEYQRELGKVQVGTPLYPTICYALNLCIECSLKGQTREEPEVTISELVVLKDQLRRKEHVLKKKRAKVQAFLGLPPVGSSFARNWNIH</sequence>
<evidence type="ECO:0000256" key="2">
    <source>
        <dbReference type="ARBA" id="ARBA00022790"/>
    </source>
</evidence>
<comment type="similarity">
    <text evidence="1">Belongs to the CSN7/EIF3M family. CSN7 subfamily.</text>
</comment>
<comment type="caution">
    <text evidence="5">The sequence shown here is derived from an EMBL/GenBank/DDBJ whole genome shotgun (WGS) entry which is preliminary data.</text>
</comment>
<dbReference type="InterPro" id="IPR045237">
    <property type="entry name" value="COPS7/eIF3m"/>
</dbReference>
<dbReference type="SMART" id="SM00088">
    <property type="entry name" value="PINT"/>
    <property type="match status" value="1"/>
</dbReference>
<feature type="domain" description="PCI" evidence="4">
    <location>
        <begin position="1"/>
        <end position="136"/>
    </location>
</feature>
<accession>A0AAD5YJN1</accession>
<protein>
    <recommendedName>
        <fullName evidence="4">PCI domain-containing protein</fullName>
    </recommendedName>
</protein>
<evidence type="ECO:0000259" key="4">
    <source>
        <dbReference type="PROSITE" id="PS50250"/>
    </source>
</evidence>
<dbReference type="PANTHER" id="PTHR15350">
    <property type="entry name" value="COP9 SIGNALOSOME COMPLEX SUBUNIT 7/DENDRITIC CELL PROTEIN GA17"/>
    <property type="match status" value="1"/>
</dbReference>
<feature type="compositionally biased region" description="Basic and acidic residues" evidence="3">
    <location>
        <begin position="224"/>
        <end position="254"/>
    </location>
</feature>